<dbReference type="Gene3D" id="2.30.31.70">
    <property type="match status" value="1"/>
</dbReference>
<dbReference type="InterPro" id="IPR003173">
    <property type="entry name" value="PC4_C"/>
</dbReference>
<evidence type="ECO:0000259" key="1">
    <source>
        <dbReference type="Pfam" id="PF02229"/>
    </source>
</evidence>
<reference evidence="2 3" key="1">
    <citation type="submission" date="2018-08" db="EMBL/GenBank/DDBJ databases">
        <title>A genome reference for cultivated species of the human gut microbiota.</title>
        <authorList>
            <person name="Zou Y."/>
            <person name="Xue W."/>
            <person name="Luo G."/>
        </authorList>
    </citation>
    <scope>NUCLEOTIDE SEQUENCE [LARGE SCALE GENOMIC DNA]</scope>
    <source>
        <strain evidence="2 3">AM40-15AC</strain>
    </source>
</reference>
<accession>A0A413W6C6</accession>
<dbReference type="AlphaFoldDB" id="A0A413W6C6"/>
<gene>
    <name evidence="2" type="ORF">DW885_04860</name>
</gene>
<dbReference type="GO" id="GO:0006355">
    <property type="term" value="P:regulation of DNA-templated transcription"/>
    <property type="evidence" value="ECO:0007669"/>
    <property type="project" value="InterPro"/>
</dbReference>
<feature type="domain" description="Transcriptional coactivator p15 (PC4) C-terminal" evidence="1">
    <location>
        <begin position="21"/>
        <end position="64"/>
    </location>
</feature>
<sequence length="75" mass="8486">MKDITSTITKSLAVLGENGKGYTKEANFISWNGNDAKLDIREWHPNHERCGKGITLTEDEGRNLYAALKTIYEKE</sequence>
<organism evidence="2 3">
    <name type="scientific">Dorea formicigenerans</name>
    <dbReference type="NCBI Taxonomy" id="39486"/>
    <lineage>
        <taxon>Bacteria</taxon>
        <taxon>Bacillati</taxon>
        <taxon>Bacillota</taxon>
        <taxon>Clostridia</taxon>
        <taxon>Lachnospirales</taxon>
        <taxon>Lachnospiraceae</taxon>
        <taxon>Dorea</taxon>
    </lineage>
</organism>
<dbReference type="Pfam" id="PF02229">
    <property type="entry name" value="PC4"/>
    <property type="match status" value="1"/>
</dbReference>
<evidence type="ECO:0000313" key="2">
    <source>
        <dbReference type="EMBL" id="RHB41531.1"/>
    </source>
</evidence>
<evidence type="ECO:0000313" key="3">
    <source>
        <dbReference type="Proteomes" id="UP000284883"/>
    </source>
</evidence>
<proteinExistence type="predicted"/>
<dbReference type="Proteomes" id="UP000284883">
    <property type="component" value="Unassembled WGS sequence"/>
</dbReference>
<dbReference type="RefSeq" id="WP_118000749.1">
    <property type="nucleotide sequence ID" value="NZ_AP031430.1"/>
</dbReference>
<protein>
    <recommendedName>
        <fullName evidence="1">Transcriptional coactivator p15 (PC4) C-terminal domain-containing protein</fullName>
    </recommendedName>
</protein>
<dbReference type="GO" id="GO:0003677">
    <property type="term" value="F:DNA binding"/>
    <property type="evidence" value="ECO:0007669"/>
    <property type="project" value="InterPro"/>
</dbReference>
<comment type="caution">
    <text evidence="2">The sequence shown here is derived from an EMBL/GenBank/DDBJ whole genome shotgun (WGS) entry which is preliminary data.</text>
</comment>
<dbReference type="EMBL" id="QSGQ01000002">
    <property type="protein sequence ID" value="RHB41531.1"/>
    <property type="molecule type" value="Genomic_DNA"/>
</dbReference>
<name>A0A413W6C6_9FIRM</name>